<dbReference type="GO" id="GO:0016887">
    <property type="term" value="F:ATP hydrolysis activity"/>
    <property type="evidence" value="ECO:0007669"/>
    <property type="project" value="InterPro"/>
</dbReference>
<feature type="domain" description="ABC transporter" evidence="11">
    <location>
        <begin position="1109"/>
        <end position="1358"/>
    </location>
</feature>
<dbReference type="PANTHER" id="PTHR24223">
    <property type="entry name" value="ATP-BINDING CASSETTE SUB-FAMILY C"/>
    <property type="match status" value="1"/>
</dbReference>
<evidence type="ECO:0000256" key="9">
    <source>
        <dbReference type="SAM" id="MobiDB-lite"/>
    </source>
</evidence>
<evidence type="ECO:0000256" key="5">
    <source>
        <dbReference type="ARBA" id="ARBA00022741"/>
    </source>
</evidence>
<dbReference type="InterPro" id="IPR027417">
    <property type="entry name" value="P-loop_NTPase"/>
</dbReference>
<proteinExistence type="inferred from homology"/>
<dbReference type="EMBL" id="CAIF01000231">
    <property type="protein sequence ID" value="CCH46151.1"/>
    <property type="molecule type" value="Genomic_DNA"/>
</dbReference>
<feature type="transmembrane region" description="Helical" evidence="10">
    <location>
        <begin position="187"/>
        <end position="209"/>
    </location>
</feature>
<feature type="region of interest" description="Disordered" evidence="9">
    <location>
        <begin position="1"/>
        <end position="28"/>
    </location>
</feature>
<dbReference type="InParanoid" id="K0KSL4"/>
<evidence type="ECO:0000313" key="13">
    <source>
        <dbReference type="EMBL" id="CCH46151.1"/>
    </source>
</evidence>
<reference evidence="13 14" key="1">
    <citation type="journal article" date="2012" name="Eukaryot. Cell">
        <title>Draft genome sequence of Wickerhamomyces ciferrii NRRL Y-1031 F-60-10.</title>
        <authorList>
            <person name="Schneider J."/>
            <person name="Andrea H."/>
            <person name="Blom J."/>
            <person name="Jaenicke S."/>
            <person name="Ruckert C."/>
            <person name="Schorsch C."/>
            <person name="Szczepanowski R."/>
            <person name="Farwick M."/>
            <person name="Goesmann A."/>
            <person name="Puhler A."/>
            <person name="Schaffer S."/>
            <person name="Tauch A."/>
            <person name="Kohler T."/>
            <person name="Brinkrolf K."/>
        </authorList>
    </citation>
    <scope>NUCLEOTIDE SEQUENCE [LARGE SCALE GENOMIC DNA]</scope>
    <source>
        <strain evidence="14">ATCC 14091 / BCRC 22168 / CBS 111 / JCM 3599 / NBRC 0793 / NRRL Y-1031 F-60-10</strain>
    </source>
</reference>
<dbReference type="CDD" id="cd18606">
    <property type="entry name" value="ABC_6TM_YOR1_D2_like"/>
    <property type="match status" value="1"/>
</dbReference>
<feature type="transmembrane region" description="Helical" evidence="10">
    <location>
        <begin position="1045"/>
        <end position="1063"/>
    </location>
</feature>
<dbReference type="Pfam" id="PF00005">
    <property type="entry name" value="ABC_tran"/>
    <property type="match status" value="2"/>
</dbReference>
<dbReference type="Gene3D" id="1.20.1560.10">
    <property type="entry name" value="ABC transporter type 1, transmembrane domain"/>
    <property type="match status" value="2"/>
</dbReference>
<feature type="domain" description="ABC transmembrane type-1" evidence="12">
    <location>
        <begin position="148"/>
        <end position="433"/>
    </location>
</feature>
<dbReference type="InterPro" id="IPR003439">
    <property type="entry name" value="ABC_transporter-like_ATP-bd"/>
</dbReference>
<comment type="caution">
    <text evidence="13">The sequence shown here is derived from an EMBL/GenBank/DDBJ whole genome shotgun (WGS) entry which is preliminary data.</text>
</comment>
<feature type="region of interest" description="Disordered" evidence="9">
    <location>
        <begin position="710"/>
        <end position="766"/>
    </location>
</feature>
<evidence type="ECO:0000256" key="8">
    <source>
        <dbReference type="ARBA" id="ARBA00023136"/>
    </source>
</evidence>
<feature type="transmembrane region" description="Helical" evidence="10">
    <location>
        <begin position="416"/>
        <end position="436"/>
    </location>
</feature>
<keyword evidence="5" id="KW-0547">Nucleotide-binding</keyword>
<dbReference type="InterPro" id="IPR050173">
    <property type="entry name" value="ABC_transporter_C-like"/>
</dbReference>
<dbReference type="Proteomes" id="UP000009328">
    <property type="component" value="Unassembled WGS sequence"/>
</dbReference>
<evidence type="ECO:0000256" key="6">
    <source>
        <dbReference type="ARBA" id="ARBA00022840"/>
    </source>
</evidence>
<dbReference type="STRING" id="1206466.K0KSL4"/>
<accession>K0KSL4</accession>
<dbReference type="HOGENOM" id="CLU_000604_27_3_1"/>
<dbReference type="InterPro" id="IPR017871">
    <property type="entry name" value="ABC_transporter-like_CS"/>
</dbReference>
<evidence type="ECO:0000256" key="3">
    <source>
        <dbReference type="ARBA" id="ARBA00022448"/>
    </source>
</evidence>
<dbReference type="FunFam" id="3.40.50.300:FF:000565">
    <property type="entry name" value="ABC bile acid transporter"/>
    <property type="match status" value="1"/>
</dbReference>
<keyword evidence="4 10" id="KW-0812">Transmembrane</keyword>
<dbReference type="SUPFAM" id="SSF52540">
    <property type="entry name" value="P-loop containing nucleoside triphosphate hydrolases"/>
    <property type="match status" value="2"/>
</dbReference>
<dbReference type="FunFam" id="1.20.1560.10:FF:000010">
    <property type="entry name" value="Multidrug resistance-associated ABC transporter"/>
    <property type="match status" value="1"/>
</dbReference>
<keyword evidence="6" id="KW-0067">ATP-binding</keyword>
<evidence type="ECO:0000256" key="4">
    <source>
        <dbReference type="ARBA" id="ARBA00022692"/>
    </source>
</evidence>
<feature type="transmembrane region" description="Helical" evidence="10">
    <location>
        <begin position="265"/>
        <end position="286"/>
    </location>
</feature>
<keyword evidence="3" id="KW-0813">Transport</keyword>
<organism evidence="13 14">
    <name type="scientific">Wickerhamomyces ciferrii (strain ATCC 14091 / BCRC 22168 / CBS 111 / JCM 3599 / NBRC 0793 / NRRL Y-1031 F-60-10)</name>
    <name type="common">Yeast</name>
    <name type="synonym">Pichia ciferrii</name>
    <dbReference type="NCBI Taxonomy" id="1206466"/>
    <lineage>
        <taxon>Eukaryota</taxon>
        <taxon>Fungi</taxon>
        <taxon>Dikarya</taxon>
        <taxon>Ascomycota</taxon>
        <taxon>Saccharomycotina</taxon>
        <taxon>Saccharomycetes</taxon>
        <taxon>Phaffomycetales</taxon>
        <taxon>Wickerhamomycetaceae</taxon>
        <taxon>Wickerhamomyces</taxon>
    </lineage>
</organism>
<dbReference type="GO" id="GO:0005524">
    <property type="term" value="F:ATP binding"/>
    <property type="evidence" value="ECO:0007669"/>
    <property type="project" value="UniProtKB-KW"/>
</dbReference>
<dbReference type="SMART" id="SM00382">
    <property type="entry name" value="AAA"/>
    <property type="match status" value="2"/>
</dbReference>
<dbReference type="PANTHER" id="PTHR24223:SF456">
    <property type="entry name" value="MULTIDRUG RESISTANCE-ASSOCIATED PROTEIN LETHAL(2)03659"/>
    <property type="match status" value="1"/>
</dbReference>
<dbReference type="CDD" id="cd18597">
    <property type="entry name" value="ABC_6TM_YOR1_D1_like"/>
    <property type="match status" value="1"/>
</dbReference>
<sequence>MRLFKKRESVESLEPKEEIESTTTSDVESVKPISAKKGSPIVKAIIGSKPAPIVQEESTYPYLTANIFSKITFHWVSPIIKKGYLRRIEDEDLWKLEGDLTVRSMTERFEANLEKRIEQWRSKNPDKEQFTKIVVIKAINDTFFRRFWIGGFSKFLADISMVLTPLLVRALIKIIQNKGDGKVVPHVGHAIGIAIGISLMMIFSSLMICSTFHLSMLTGAQCKALLTNIIYRKAFKLSSKAKLKYPNGKVNSLVMSDLSRIDMAMGMFHFIWTFPITMIVVLIVLVCNLGPPGLIAIGLILVLVAFMFYVTSKLKLWRRQSTKFIDSRVRSINEIINSLKMIKFYCWEKPYYNAVEQYRTKEKGFILKIQLLKAILNTCVSMVPILGTMLVFLTMFKTSSGFVSYNIFSAVTLLNTLRFPLNILPMAVGFLVDALLAMERFADFLQAEESEETVQRLGYDDSENAIEISNATFKWDVEEIEEQKVKPEKQTTEDNKGEDLSFPGLLDLDLNIKKNELIIVTGSIGTGKSSLLSAIEGSMRKESGESKIYGSLTFCSYPWIQNETIRENILFGSPFIREKYYSIVKACALDVDFQVLPDGDQTEVGERGITLSGGQKARINLARAVYADNDIILLDDVLSAVDARVGKHIMNECICGILKDKTRVLATHQLSLIGSSDRIIVLDGSGSIDIGTYSQLLTRNATFAKLMEFSKEESDEEENEDDEKSIMEEEEQTALERQKTEISKIQSRRQENESSTTEKGRITTNEQRGTDSISMKIYANYMKLGSGPFGYAIIPIFMLILAMNGFLQLFHSVWLTFWLSHKFDISTNAYIGIYIMFVFLAIGSYALLFTTMGALNNNAGLHLFNLSAKKLLKTPMWFMDITPIGRILNRFTKDVDVLDTDLIEQLRLFIQSIALVGGVVILCGVYIPWFFLILPFAFGVFYYLSHYYQSSALDIKRLESIKRSFVFSHFNESLTGMRVIKSYGSQERFKQRYEKLIDDMDSAYFVTLANQRWLGVRLDAVGSLISLFVAILCSCGVFNMNGAQSGLLVSYIIQIASIMSLLLRSMTQVENDMNSVERLYEYATKLPEEGPFEVEDKKPEKSWPKNGEIQFNDVSLNYRAGLPLVLKNVSFNVKGGEKIGICGRTGAGKSTVMNALFRVNELIGGNVVIDDVDISQIGLDDLRSKLSIIPQDPVLFHGSIRQNLDPFGKSPDIELWDALKRSWLVEEGASGTGKFIAGETDIKSFHKFHLDQNVEDDGANFSLGERQLLALARALVRNTRILILDEATSSVDYETDAKIQSTIINEFKQCTILCIAHRLKTILNYDKILVLDKGEVMEFDTPWNLFKYGGIFTEMCERSSITEEDFEGLKK</sequence>
<dbReference type="Pfam" id="PF00664">
    <property type="entry name" value="ABC_membrane"/>
    <property type="match status" value="2"/>
</dbReference>
<dbReference type="InterPro" id="IPR036640">
    <property type="entry name" value="ABC1_TM_sf"/>
</dbReference>
<dbReference type="GO" id="GO:0005886">
    <property type="term" value="C:plasma membrane"/>
    <property type="evidence" value="ECO:0007669"/>
    <property type="project" value="TreeGrafter"/>
</dbReference>
<dbReference type="CDD" id="cd03250">
    <property type="entry name" value="ABCC_MRP_domain1"/>
    <property type="match status" value="1"/>
</dbReference>
<dbReference type="PROSITE" id="PS50893">
    <property type="entry name" value="ABC_TRANSPORTER_2"/>
    <property type="match status" value="2"/>
</dbReference>
<dbReference type="CDD" id="cd03244">
    <property type="entry name" value="ABCC_MRP_domain2"/>
    <property type="match status" value="1"/>
</dbReference>
<dbReference type="eggNOG" id="KOG0054">
    <property type="taxonomic scope" value="Eukaryota"/>
</dbReference>
<dbReference type="InterPro" id="IPR011527">
    <property type="entry name" value="ABC1_TM_dom"/>
</dbReference>
<feature type="transmembrane region" description="Helical" evidence="10">
    <location>
        <begin position="1020"/>
        <end position="1038"/>
    </location>
</feature>
<protein>
    <submittedName>
        <fullName evidence="13">Membrane protein</fullName>
    </submittedName>
</protein>
<gene>
    <name evidence="13" type="ORF">BN7_5739</name>
</gene>
<evidence type="ECO:0000256" key="7">
    <source>
        <dbReference type="ARBA" id="ARBA00022989"/>
    </source>
</evidence>
<feature type="domain" description="ABC transmembrane type-1" evidence="12">
    <location>
        <begin position="792"/>
        <end position="1071"/>
    </location>
</feature>
<comment type="similarity">
    <text evidence="2">Belongs to the ABC transporter superfamily. ABCC family. Conjugate transporter (TC 3.A.1.208) subfamily.</text>
</comment>
<feature type="transmembrane region" description="Helical" evidence="10">
    <location>
        <begin position="155"/>
        <end position="175"/>
    </location>
</feature>
<feature type="transmembrane region" description="Helical" evidence="10">
    <location>
        <begin position="292"/>
        <end position="310"/>
    </location>
</feature>
<comment type="subcellular location">
    <subcellularLocation>
        <location evidence="1">Membrane</location>
        <topology evidence="1">Multi-pass membrane protein</topology>
    </subcellularLocation>
</comment>
<evidence type="ECO:0000313" key="14">
    <source>
        <dbReference type="Proteomes" id="UP000009328"/>
    </source>
</evidence>
<dbReference type="InterPro" id="IPR003593">
    <property type="entry name" value="AAA+_ATPase"/>
</dbReference>
<keyword evidence="14" id="KW-1185">Reference proteome</keyword>
<feature type="transmembrane region" description="Helical" evidence="10">
    <location>
        <begin position="829"/>
        <end position="848"/>
    </location>
</feature>
<evidence type="ECO:0000256" key="2">
    <source>
        <dbReference type="ARBA" id="ARBA00009726"/>
    </source>
</evidence>
<evidence type="ECO:0000256" key="1">
    <source>
        <dbReference type="ARBA" id="ARBA00004141"/>
    </source>
</evidence>
<evidence type="ECO:0000259" key="11">
    <source>
        <dbReference type="PROSITE" id="PS50893"/>
    </source>
</evidence>
<feature type="transmembrane region" description="Helical" evidence="10">
    <location>
        <begin position="789"/>
        <end position="809"/>
    </location>
</feature>
<name>K0KSL4_WICCF</name>
<feature type="domain" description="ABC transporter" evidence="11">
    <location>
        <begin position="485"/>
        <end position="709"/>
    </location>
</feature>
<feature type="compositionally biased region" description="Basic and acidic residues" evidence="9">
    <location>
        <begin position="734"/>
        <end position="761"/>
    </location>
</feature>
<feature type="transmembrane region" description="Helical" evidence="10">
    <location>
        <begin position="913"/>
        <end position="944"/>
    </location>
</feature>
<keyword evidence="8 10" id="KW-0472">Membrane</keyword>
<keyword evidence="7 10" id="KW-1133">Transmembrane helix</keyword>
<dbReference type="GO" id="GO:0008559">
    <property type="term" value="F:ABC-type xenobiotic transporter activity"/>
    <property type="evidence" value="ECO:0007669"/>
    <property type="project" value="TreeGrafter"/>
</dbReference>
<evidence type="ECO:0000256" key="10">
    <source>
        <dbReference type="SAM" id="Phobius"/>
    </source>
</evidence>
<feature type="compositionally biased region" description="Basic and acidic residues" evidence="9">
    <location>
        <begin position="1"/>
        <end position="19"/>
    </location>
</feature>
<feature type="compositionally biased region" description="Acidic residues" evidence="9">
    <location>
        <begin position="713"/>
        <end position="733"/>
    </location>
</feature>
<dbReference type="Gene3D" id="3.40.50.300">
    <property type="entry name" value="P-loop containing nucleotide triphosphate hydrolases"/>
    <property type="match status" value="2"/>
</dbReference>
<evidence type="ECO:0000259" key="12">
    <source>
        <dbReference type="PROSITE" id="PS50929"/>
    </source>
</evidence>
<dbReference type="FunFam" id="3.40.50.300:FF:001750">
    <property type="entry name" value="ATP-binding cassette transporter"/>
    <property type="match status" value="1"/>
</dbReference>
<dbReference type="SUPFAM" id="SSF90123">
    <property type="entry name" value="ABC transporter transmembrane region"/>
    <property type="match status" value="2"/>
</dbReference>
<feature type="transmembrane region" description="Helical" evidence="10">
    <location>
        <begin position="371"/>
        <end position="396"/>
    </location>
</feature>
<dbReference type="PROSITE" id="PS00211">
    <property type="entry name" value="ABC_TRANSPORTER_1"/>
    <property type="match status" value="2"/>
</dbReference>
<dbReference type="PROSITE" id="PS50929">
    <property type="entry name" value="ABC_TM1F"/>
    <property type="match status" value="2"/>
</dbReference>